<accession>A0A1D9QC97</accession>
<sequence>MTLEEEFLISRANIVTPVRPFKESSKLMATSESESEIVAQSPLSDPFICSSIPFVYSPSPSPAHSPKATFQTWCYSEATPELEATPSTPIATEQSWIHRNSKTIKTVATWTLIAAAIIIPKFLWNW</sequence>
<organism evidence="1 2">
    <name type="scientific">Sclerotinia sclerotiorum (strain ATCC 18683 / 1980 / Ss-1)</name>
    <name type="common">White mold</name>
    <name type="synonym">Whetzelinia sclerotiorum</name>
    <dbReference type="NCBI Taxonomy" id="665079"/>
    <lineage>
        <taxon>Eukaryota</taxon>
        <taxon>Fungi</taxon>
        <taxon>Dikarya</taxon>
        <taxon>Ascomycota</taxon>
        <taxon>Pezizomycotina</taxon>
        <taxon>Leotiomycetes</taxon>
        <taxon>Helotiales</taxon>
        <taxon>Sclerotiniaceae</taxon>
        <taxon>Sclerotinia</taxon>
    </lineage>
</organism>
<name>A0A1D9QC97_SCLS1</name>
<evidence type="ECO:0000313" key="2">
    <source>
        <dbReference type="Proteomes" id="UP000177798"/>
    </source>
</evidence>
<dbReference type="OrthoDB" id="3557712at2759"/>
<dbReference type="VEuPathDB" id="FungiDB:sscle_09g073440"/>
<dbReference type="AlphaFoldDB" id="A0A1D9QC97"/>
<proteinExistence type="predicted"/>
<gene>
    <name evidence="1" type="ORF">sscle_09g073440</name>
</gene>
<evidence type="ECO:0000313" key="1">
    <source>
        <dbReference type="EMBL" id="APA12574.1"/>
    </source>
</evidence>
<protein>
    <submittedName>
        <fullName evidence="1">Uncharacterized protein</fullName>
    </submittedName>
</protein>
<dbReference type="EMBL" id="CP017822">
    <property type="protein sequence ID" value="APA12574.1"/>
    <property type="molecule type" value="Genomic_DNA"/>
</dbReference>
<reference evidence="2" key="1">
    <citation type="journal article" date="2017" name="Genome Biol. Evol.">
        <title>The complete genome sequence of the phytopathogenic fungus Sclerotinia sclerotiorum reveals insights into the genome architecture of broad host range pathogens.</title>
        <authorList>
            <person name="Derbyshire M."/>
            <person name="Denton-Giles M."/>
            <person name="Hegedus D."/>
            <person name="Seifbarghy S."/>
            <person name="Rollins J."/>
            <person name="van Kan J."/>
            <person name="Seidl M.F."/>
            <person name="Faino L."/>
            <person name="Mbengue M."/>
            <person name="Navaud O."/>
            <person name="Raffaele S."/>
            <person name="Hammond-Kosack K."/>
            <person name="Heard S."/>
            <person name="Oliver R."/>
        </authorList>
    </citation>
    <scope>NUCLEOTIDE SEQUENCE [LARGE SCALE GENOMIC DNA]</scope>
    <source>
        <strain evidence="2">ATCC 18683 / 1980 / Ss-1</strain>
    </source>
</reference>
<dbReference type="Proteomes" id="UP000177798">
    <property type="component" value="Chromosome 9"/>
</dbReference>